<dbReference type="AlphaFoldDB" id="A0A5B9R4R0"/>
<organism evidence="2 3">
    <name type="scientific">Roseimaritima ulvae</name>
    <dbReference type="NCBI Taxonomy" id="980254"/>
    <lineage>
        <taxon>Bacteria</taxon>
        <taxon>Pseudomonadati</taxon>
        <taxon>Planctomycetota</taxon>
        <taxon>Planctomycetia</taxon>
        <taxon>Pirellulales</taxon>
        <taxon>Pirellulaceae</taxon>
        <taxon>Roseimaritima</taxon>
    </lineage>
</organism>
<keyword evidence="3" id="KW-1185">Reference proteome</keyword>
<proteinExistence type="predicted"/>
<dbReference type="KEGG" id="rul:UC8_34830"/>
<protein>
    <recommendedName>
        <fullName evidence="4">Cytochrome c domain-containing protein</fullName>
    </recommendedName>
</protein>
<name>A0A5B9R4R0_9BACT</name>
<sequence length="433" mass="48724" precursor="true">MYTARSFFRLTLVVLFATAGRGLASAQSASFELPPVDYLEAEVHDAVAELARQVASGEVELEYDEQHGYLPAVLTALKVPISSQTLVFSKTSQQIHRISPRRPRALYFNDTIYIGWCQRGDILEIAVTDPQQGAIFYTLEQKPAAQPQFVRDRGQCLTCHATSRTQNVPGYLMRSVYADRGGQPLLRRGTHNTDETSPFEERWGGWYVTGTHGEMRHMGNVTYGETDALDLESGANQKTLEGLVSTEPYLSPHSDIVALMVLQHQTQMHNAITAANFETREALHQSYTMNELLERAPDYISESAERRITRVADNVVARLLMSEEYELESPVVGTSQFAEDFVAAGERDSQGRSLRQLDLTQRLFRYPCSFLIYSDAFHGLPDEVRGRVVSRLKDILEGRDDSEEFAHLSATTRSEILEILRDTHTDFQPPTTP</sequence>
<gene>
    <name evidence="2" type="ORF">UC8_34830</name>
</gene>
<keyword evidence="1" id="KW-0732">Signal</keyword>
<dbReference type="Proteomes" id="UP000325286">
    <property type="component" value="Chromosome"/>
</dbReference>
<accession>A0A5B9R4R0</accession>
<evidence type="ECO:0008006" key="4">
    <source>
        <dbReference type="Google" id="ProtNLM"/>
    </source>
</evidence>
<evidence type="ECO:0000313" key="2">
    <source>
        <dbReference type="EMBL" id="QEG41461.1"/>
    </source>
</evidence>
<dbReference type="OrthoDB" id="229728at2"/>
<dbReference type="EMBL" id="CP042914">
    <property type="protein sequence ID" value="QEG41461.1"/>
    <property type="molecule type" value="Genomic_DNA"/>
</dbReference>
<dbReference type="RefSeq" id="WP_068131788.1">
    <property type="nucleotide sequence ID" value="NZ_CP042914.1"/>
</dbReference>
<feature type="signal peptide" evidence="1">
    <location>
        <begin position="1"/>
        <end position="26"/>
    </location>
</feature>
<reference evidence="2 3" key="1">
    <citation type="submission" date="2019-08" db="EMBL/GenBank/DDBJ databases">
        <title>Deep-cultivation of Planctomycetes and their phenomic and genomic characterization uncovers novel biology.</title>
        <authorList>
            <person name="Wiegand S."/>
            <person name="Jogler M."/>
            <person name="Boedeker C."/>
            <person name="Pinto D."/>
            <person name="Vollmers J."/>
            <person name="Rivas-Marin E."/>
            <person name="Kohn T."/>
            <person name="Peeters S.H."/>
            <person name="Heuer A."/>
            <person name="Rast P."/>
            <person name="Oberbeckmann S."/>
            <person name="Bunk B."/>
            <person name="Jeske O."/>
            <person name="Meyerdierks A."/>
            <person name="Storesund J.E."/>
            <person name="Kallscheuer N."/>
            <person name="Luecker S."/>
            <person name="Lage O.M."/>
            <person name="Pohl T."/>
            <person name="Merkel B.J."/>
            <person name="Hornburger P."/>
            <person name="Mueller R.-W."/>
            <person name="Bruemmer F."/>
            <person name="Labrenz M."/>
            <person name="Spormann A.M."/>
            <person name="Op den Camp H."/>
            <person name="Overmann J."/>
            <person name="Amann R."/>
            <person name="Jetten M.S.M."/>
            <person name="Mascher T."/>
            <person name="Medema M.H."/>
            <person name="Devos D.P."/>
            <person name="Kaster A.-K."/>
            <person name="Ovreas L."/>
            <person name="Rohde M."/>
            <person name="Galperin M.Y."/>
            <person name="Jogler C."/>
        </authorList>
    </citation>
    <scope>NUCLEOTIDE SEQUENCE [LARGE SCALE GENOMIC DNA]</scope>
    <source>
        <strain evidence="2 3">UC8</strain>
    </source>
</reference>
<evidence type="ECO:0000256" key="1">
    <source>
        <dbReference type="SAM" id="SignalP"/>
    </source>
</evidence>
<evidence type="ECO:0000313" key="3">
    <source>
        <dbReference type="Proteomes" id="UP000325286"/>
    </source>
</evidence>
<feature type="chain" id="PRO_5022771115" description="Cytochrome c domain-containing protein" evidence="1">
    <location>
        <begin position="27"/>
        <end position="433"/>
    </location>
</feature>